<dbReference type="PROSITE" id="PS50048">
    <property type="entry name" value="ZN2_CY6_FUNGAL_2"/>
    <property type="match status" value="1"/>
</dbReference>
<dbReference type="GO" id="GO:0008270">
    <property type="term" value="F:zinc ion binding"/>
    <property type="evidence" value="ECO:0007669"/>
    <property type="project" value="InterPro"/>
</dbReference>
<dbReference type="PANTHER" id="PTHR47782:SF12">
    <property type="entry name" value="ZN(II)2CYS6 TRANSCRIPTION FACTOR (EUROFUNG)"/>
    <property type="match status" value="1"/>
</dbReference>
<accession>W9YAN0</accession>
<dbReference type="EMBL" id="AMGY01000002">
    <property type="protein sequence ID" value="EXJ89578.1"/>
    <property type="molecule type" value="Genomic_DNA"/>
</dbReference>
<keyword evidence="2" id="KW-0479">Metal-binding</keyword>
<dbReference type="GeneID" id="19166775"/>
<keyword evidence="12" id="KW-1185">Reference proteome</keyword>
<dbReference type="RefSeq" id="XP_007730975.1">
    <property type="nucleotide sequence ID" value="XM_007732785.1"/>
</dbReference>
<evidence type="ECO:0000256" key="3">
    <source>
        <dbReference type="ARBA" id="ARBA00022833"/>
    </source>
</evidence>
<dbReference type="AlphaFoldDB" id="W9YAN0"/>
<dbReference type="InterPro" id="IPR001138">
    <property type="entry name" value="Zn2Cys6_DnaBD"/>
</dbReference>
<gene>
    <name evidence="11" type="ORF">A1O3_02645</name>
</gene>
<dbReference type="Pfam" id="PF04082">
    <property type="entry name" value="Fungal_trans"/>
    <property type="match status" value="1"/>
</dbReference>
<keyword evidence="5" id="KW-0238">DNA-binding</keyword>
<dbReference type="InterPro" id="IPR007219">
    <property type="entry name" value="XnlR_reg_dom"/>
</dbReference>
<evidence type="ECO:0000256" key="8">
    <source>
        <dbReference type="SAM" id="Coils"/>
    </source>
</evidence>
<evidence type="ECO:0000256" key="9">
    <source>
        <dbReference type="SAM" id="MobiDB-lite"/>
    </source>
</evidence>
<evidence type="ECO:0000256" key="7">
    <source>
        <dbReference type="ARBA" id="ARBA00023242"/>
    </source>
</evidence>
<sequence>MQACDRCNRRKSRCSGDRPCCRQCQKSKNTCVYTDRARNAAILAERLATLESKLKESEAARETLAAQLAQAQSQARGAATAPTTATTTAATTGVAADRPSRADIVNEVSFFASTAAGDRHYLGSTSGVLFAHLVLPEAEESIVETCPTAVPEACSRDNSSNTYADVGPKCASSETLPADVLARKLVGAYLGHDHLRYPFLEPAFLRSTLEKIYTERAFDRVSAFEWFAFDMVLGIAKLHEYKSDWQQTPPSAATHHIKAMFHIKEVLRSGGLQSLQAILLLIQYRTSSPVQDTSASLWHLVGIATRMVYELGLHREASYHTVSSTMPRTRQAHQQHAIRRLCFWCVFALDRVVSITLGRPLAMNADDFDVHLPSLSTTTTETAADAGESYEAQDPAQAESSLPIFVHFVQHMNICGNVMRLLHGVKPIQSDDTVLTLRNHLMADLDQWRQSTAELTHFWRNSDAGETSSSCFRCREWYEVLYHNAILLALRPSPTGSEALQDSSTLQRIFDSSKQAVRLYAHLYESRRLNYSWITLHSVFMAGLSYIYAVAHHFQARRNKPGNFGNLLSHDPTVVEIATDTRACSNILVAVSERWNLTKRCHKVFDQLSDAILAEAVKPSRQCGSKQAADHVDVINNDAAGPPLQDGHNEDLARYQSQSMPLVGNGWHHQWFTSDMSGDSMAASSNNMFNSQPPTLDMDLEFRNCFGDLLNSYTAYPFISELDFQSLHGWPATASGWF</sequence>
<feature type="coiled-coil region" evidence="8">
    <location>
        <begin position="40"/>
        <end position="74"/>
    </location>
</feature>
<dbReference type="Gene3D" id="4.10.240.10">
    <property type="entry name" value="Zn(2)-C6 fungal-type DNA-binding domain"/>
    <property type="match status" value="1"/>
</dbReference>
<dbReference type="OrthoDB" id="189997at2759"/>
<dbReference type="GO" id="GO:0045944">
    <property type="term" value="P:positive regulation of transcription by RNA polymerase II"/>
    <property type="evidence" value="ECO:0007669"/>
    <property type="project" value="TreeGrafter"/>
</dbReference>
<evidence type="ECO:0000313" key="11">
    <source>
        <dbReference type="EMBL" id="EXJ89578.1"/>
    </source>
</evidence>
<keyword evidence="4" id="KW-0805">Transcription regulation</keyword>
<dbReference type="GO" id="GO:0043565">
    <property type="term" value="F:sequence-specific DNA binding"/>
    <property type="evidence" value="ECO:0007669"/>
    <property type="project" value="TreeGrafter"/>
</dbReference>
<evidence type="ECO:0000259" key="10">
    <source>
        <dbReference type="PROSITE" id="PS50048"/>
    </source>
</evidence>
<dbReference type="GO" id="GO:0006351">
    <property type="term" value="P:DNA-templated transcription"/>
    <property type="evidence" value="ECO:0007669"/>
    <property type="project" value="InterPro"/>
</dbReference>
<reference evidence="11 12" key="1">
    <citation type="submission" date="2013-03" db="EMBL/GenBank/DDBJ databases">
        <title>The Genome Sequence of Capronia epimyces CBS 606.96.</title>
        <authorList>
            <consortium name="The Broad Institute Genomics Platform"/>
            <person name="Cuomo C."/>
            <person name="de Hoog S."/>
            <person name="Gorbushina A."/>
            <person name="Walker B."/>
            <person name="Young S.K."/>
            <person name="Zeng Q."/>
            <person name="Gargeya S."/>
            <person name="Fitzgerald M."/>
            <person name="Haas B."/>
            <person name="Abouelleil A."/>
            <person name="Allen A.W."/>
            <person name="Alvarado L."/>
            <person name="Arachchi H.M."/>
            <person name="Berlin A.M."/>
            <person name="Chapman S.B."/>
            <person name="Gainer-Dewar J."/>
            <person name="Goldberg J."/>
            <person name="Griggs A."/>
            <person name="Gujja S."/>
            <person name="Hansen M."/>
            <person name="Howarth C."/>
            <person name="Imamovic A."/>
            <person name="Ireland A."/>
            <person name="Larimer J."/>
            <person name="McCowan C."/>
            <person name="Murphy C."/>
            <person name="Pearson M."/>
            <person name="Poon T.W."/>
            <person name="Priest M."/>
            <person name="Roberts A."/>
            <person name="Saif S."/>
            <person name="Shea T."/>
            <person name="Sisk P."/>
            <person name="Sykes S."/>
            <person name="Wortman J."/>
            <person name="Nusbaum C."/>
            <person name="Birren B."/>
        </authorList>
    </citation>
    <scope>NUCLEOTIDE SEQUENCE [LARGE SCALE GENOMIC DNA]</scope>
    <source>
        <strain evidence="11 12">CBS 606.96</strain>
    </source>
</reference>
<comment type="subcellular location">
    <subcellularLocation>
        <location evidence="1">Nucleus</location>
    </subcellularLocation>
</comment>
<dbReference type="CDD" id="cd12148">
    <property type="entry name" value="fungal_TF_MHR"/>
    <property type="match status" value="1"/>
</dbReference>
<dbReference type="Pfam" id="PF00172">
    <property type="entry name" value="Zn_clus"/>
    <property type="match status" value="1"/>
</dbReference>
<dbReference type="Proteomes" id="UP000019478">
    <property type="component" value="Unassembled WGS sequence"/>
</dbReference>
<dbReference type="CDD" id="cd00067">
    <property type="entry name" value="GAL4"/>
    <property type="match status" value="1"/>
</dbReference>
<evidence type="ECO:0000256" key="6">
    <source>
        <dbReference type="ARBA" id="ARBA00023163"/>
    </source>
</evidence>
<dbReference type="HOGENOM" id="CLU_012101_0_0_1"/>
<evidence type="ECO:0000256" key="1">
    <source>
        <dbReference type="ARBA" id="ARBA00004123"/>
    </source>
</evidence>
<dbReference type="InterPro" id="IPR036864">
    <property type="entry name" value="Zn2-C6_fun-type_DNA-bd_sf"/>
</dbReference>
<dbReference type="eggNOG" id="ENOG502RTU9">
    <property type="taxonomic scope" value="Eukaryota"/>
</dbReference>
<proteinExistence type="predicted"/>
<dbReference type="SUPFAM" id="SSF57701">
    <property type="entry name" value="Zn2/Cys6 DNA-binding domain"/>
    <property type="match status" value="1"/>
</dbReference>
<dbReference type="InterPro" id="IPR052202">
    <property type="entry name" value="Yeast_MetPath_Reg"/>
</dbReference>
<dbReference type="GO" id="GO:0005634">
    <property type="term" value="C:nucleus"/>
    <property type="evidence" value="ECO:0007669"/>
    <property type="project" value="UniProtKB-SubCell"/>
</dbReference>
<dbReference type="GO" id="GO:0000981">
    <property type="term" value="F:DNA-binding transcription factor activity, RNA polymerase II-specific"/>
    <property type="evidence" value="ECO:0007669"/>
    <property type="project" value="InterPro"/>
</dbReference>
<keyword evidence="7" id="KW-0539">Nucleus</keyword>
<organism evidence="11 12">
    <name type="scientific">Capronia epimyces CBS 606.96</name>
    <dbReference type="NCBI Taxonomy" id="1182542"/>
    <lineage>
        <taxon>Eukaryota</taxon>
        <taxon>Fungi</taxon>
        <taxon>Dikarya</taxon>
        <taxon>Ascomycota</taxon>
        <taxon>Pezizomycotina</taxon>
        <taxon>Eurotiomycetes</taxon>
        <taxon>Chaetothyriomycetidae</taxon>
        <taxon>Chaetothyriales</taxon>
        <taxon>Herpotrichiellaceae</taxon>
        <taxon>Capronia</taxon>
    </lineage>
</organism>
<keyword evidence="6" id="KW-0804">Transcription</keyword>
<dbReference type="PANTHER" id="PTHR47782">
    <property type="entry name" value="ZN(II)2CYS6 TRANSCRIPTION FACTOR (EUROFUNG)-RELATED"/>
    <property type="match status" value="1"/>
</dbReference>
<keyword evidence="8" id="KW-0175">Coiled coil</keyword>
<keyword evidence="3" id="KW-0862">Zinc</keyword>
<evidence type="ECO:0000256" key="2">
    <source>
        <dbReference type="ARBA" id="ARBA00022723"/>
    </source>
</evidence>
<dbReference type="STRING" id="1182542.W9YAN0"/>
<evidence type="ECO:0000256" key="4">
    <source>
        <dbReference type="ARBA" id="ARBA00023015"/>
    </source>
</evidence>
<feature type="domain" description="Zn(2)-C6 fungal-type" evidence="10">
    <location>
        <begin position="3"/>
        <end position="33"/>
    </location>
</feature>
<evidence type="ECO:0000256" key="5">
    <source>
        <dbReference type="ARBA" id="ARBA00023125"/>
    </source>
</evidence>
<feature type="region of interest" description="Disordered" evidence="9">
    <location>
        <begin position="74"/>
        <end position="95"/>
    </location>
</feature>
<name>W9YAN0_9EURO</name>
<evidence type="ECO:0000313" key="12">
    <source>
        <dbReference type="Proteomes" id="UP000019478"/>
    </source>
</evidence>
<dbReference type="SMART" id="SM00906">
    <property type="entry name" value="Fungal_trans"/>
    <property type="match status" value="1"/>
</dbReference>
<protein>
    <recommendedName>
        <fullName evidence="10">Zn(2)-C6 fungal-type domain-containing protein</fullName>
    </recommendedName>
</protein>
<comment type="caution">
    <text evidence="11">The sequence shown here is derived from an EMBL/GenBank/DDBJ whole genome shotgun (WGS) entry which is preliminary data.</text>
</comment>